<comment type="caution">
    <text evidence="5">The sequence shown here is derived from an EMBL/GenBank/DDBJ whole genome shotgun (WGS) entry which is preliminary data.</text>
</comment>
<dbReference type="InterPro" id="IPR029050">
    <property type="entry name" value="Immunoprotect_excell_Ig-like"/>
</dbReference>
<dbReference type="PROSITE" id="PS51257">
    <property type="entry name" value="PROKAR_LIPOPROTEIN"/>
    <property type="match status" value="1"/>
</dbReference>
<proteinExistence type="predicted"/>
<evidence type="ECO:0000313" key="5">
    <source>
        <dbReference type="EMBL" id="ERG68027.1"/>
    </source>
</evidence>
<feature type="signal peptide" evidence="3">
    <location>
        <begin position="1"/>
        <end position="22"/>
    </location>
</feature>
<sequence length="193" mass="20804">MAKTIGLWGIPLLLLLATGCGATEETVSTTEDTTSGSETVTETIETEETENEAAESDVYFKDGEAKLIDLKIQITETKVIPPGEPGNEYGDKAVLAIWYDTTNLTGKDIDPTSAWMIVFEAIQDNDPNAVNTLEVGMLPDEQFLDSQLETIKQDGTVSNAVAYELDDLETPVTLVATQGIGGDELGEQTIEIK</sequence>
<dbReference type="PATRIC" id="fig|1345023.5.peg.628"/>
<evidence type="ECO:0000259" key="4">
    <source>
        <dbReference type="Pfam" id="PF16729"/>
    </source>
</evidence>
<reference evidence="5 6" key="1">
    <citation type="journal article" date="2013" name="Genome Announc.">
        <title>Draft Genome Sequence of Exiguobacterium pavilionensis Strain RW-2, with Wide Thermal, Salinity, and pH Tolerance, Isolated from Modern Freshwater Microbialites.</title>
        <authorList>
            <person name="White R.A.III."/>
            <person name="Grassa C.J."/>
            <person name="Suttle C.A."/>
        </authorList>
    </citation>
    <scope>NUCLEOTIDE SEQUENCE [LARGE SCALE GENOMIC DNA]</scope>
    <source>
        <strain evidence="5 6">RW-2</strain>
    </source>
</reference>
<dbReference type="Pfam" id="PF16729">
    <property type="entry name" value="DUF5067"/>
    <property type="match status" value="1"/>
</dbReference>
<evidence type="ECO:0000256" key="1">
    <source>
        <dbReference type="ARBA" id="ARBA00022729"/>
    </source>
</evidence>
<dbReference type="OrthoDB" id="2190227at2"/>
<feature type="compositionally biased region" description="Low complexity" evidence="2">
    <location>
        <begin position="25"/>
        <end position="43"/>
    </location>
</feature>
<keyword evidence="1 3" id="KW-0732">Signal</keyword>
<dbReference type="AlphaFoldDB" id="U1M042"/>
<feature type="region of interest" description="Disordered" evidence="2">
    <location>
        <begin position="25"/>
        <end position="54"/>
    </location>
</feature>
<dbReference type="Proteomes" id="UP000016464">
    <property type="component" value="Unassembled WGS sequence"/>
</dbReference>
<evidence type="ECO:0000313" key="6">
    <source>
        <dbReference type="Proteomes" id="UP000016464"/>
    </source>
</evidence>
<organism evidence="5 6">
    <name type="scientific">Exiguobacterium chiriqhucha RW-2</name>
    <dbReference type="NCBI Taxonomy" id="1345023"/>
    <lineage>
        <taxon>Bacteria</taxon>
        <taxon>Bacillati</taxon>
        <taxon>Bacillota</taxon>
        <taxon>Bacilli</taxon>
        <taxon>Bacillales</taxon>
        <taxon>Bacillales Family XII. Incertae Sedis</taxon>
        <taxon>Exiguobacterium</taxon>
    </lineage>
</organism>
<name>U1M042_9BACL</name>
<feature type="chain" id="PRO_5004616324" description="DUF5067 domain-containing protein" evidence="3">
    <location>
        <begin position="23"/>
        <end position="193"/>
    </location>
</feature>
<evidence type="ECO:0000256" key="3">
    <source>
        <dbReference type="SAM" id="SignalP"/>
    </source>
</evidence>
<feature type="compositionally biased region" description="Acidic residues" evidence="2">
    <location>
        <begin position="44"/>
        <end position="54"/>
    </location>
</feature>
<dbReference type="eggNOG" id="COG3170">
    <property type="taxonomic scope" value="Bacteria"/>
</dbReference>
<evidence type="ECO:0000256" key="2">
    <source>
        <dbReference type="SAM" id="MobiDB-lite"/>
    </source>
</evidence>
<dbReference type="EMBL" id="ATCL01000012">
    <property type="protein sequence ID" value="ERG68027.1"/>
    <property type="molecule type" value="Genomic_DNA"/>
</dbReference>
<dbReference type="RefSeq" id="WP_021065787.1">
    <property type="nucleotide sequence ID" value="NZ_ATCL01000012.1"/>
</dbReference>
<protein>
    <recommendedName>
        <fullName evidence="4">DUF5067 domain-containing protein</fullName>
    </recommendedName>
</protein>
<keyword evidence="6" id="KW-1185">Reference proteome</keyword>
<accession>U1M042</accession>
<feature type="domain" description="DUF5067" evidence="4">
    <location>
        <begin position="47"/>
        <end position="176"/>
    </location>
</feature>
<dbReference type="InterPro" id="IPR031989">
    <property type="entry name" value="DUF5067"/>
</dbReference>
<dbReference type="Gene3D" id="2.60.40.1240">
    <property type="match status" value="1"/>
</dbReference>
<gene>
    <name evidence="5" type="ORF">M467_12120</name>
</gene>